<accession>A0A3R7Q391</accession>
<keyword evidence="1" id="KW-1015">Disulfide bond</keyword>
<dbReference type="AlphaFoldDB" id="A0A3R7Q391"/>
<organism evidence="3 4">
    <name type="scientific">Penaeus vannamei</name>
    <name type="common">Whiteleg shrimp</name>
    <name type="synonym">Litopenaeus vannamei</name>
    <dbReference type="NCBI Taxonomy" id="6689"/>
    <lineage>
        <taxon>Eukaryota</taxon>
        <taxon>Metazoa</taxon>
        <taxon>Ecdysozoa</taxon>
        <taxon>Arthropoda</taxon>
        <taxon>Crustacea</taxon>
        <taxon>Multicrustacea</taxon>
        <taxon>Malacostraca</taxon>
        <taxon>Eumalacostraca</taxon>
        <taxon>Eucarida</taxon>
        <taxon>Decapoda</taxon>
        <taxon>Dendrobranchiata</taxon>
        <taxon>Penaeoidea</taxon>
        <taxon>Penaeidae</taxon>
        <taxon>Penaeus</taxon>
    </lineage>
</organism>
<dbReference type="GO" id="GO:0005737">
    <property type="term" value="C:cytoplasm"/>
    <property type="evidence" value="ECO:0007669"/>
    <property type="project" value="TreeGrafter"/>
</dbReference>
<comment type="caution">
    <text evidence="3">The sequence shown here is derived from an EMBL/GenBank/DDBJ whole genome shotgun (WGS) entry which is preliminary data.</text>
</comment>
<keyword evidence="4" id="KW-1185">Reference proteome</keyword>
<dbReference type="InterPro" id="IPR012674">
    <property type="entry name" value="Calycin"/>
</dbReference>
<sequence length="286" mass="32058">MEAWADRRERAKGGEDTLGVCVRYSGLWFDIESVPNQYQHTKKCVTQNYTWTGEYMNVATRGLTDEDEKVRQGAVMHVEEYDVEKPDPAYMTVDAAGVPAAPYQIIATDYRTYSCVYSCLEYFGFRAEFAWVFGRTTTLPPSTIAKCHKKFTSMGVDPKKMFPIVQGAACPYYEKLDEMMATSERQLVALLGPDLPTTSTTTSTTTTSPVTSKLAREEDLLEDIQGTVRLEEKIVKEIETKVEANQEVNRVAVEEKEGDVDYSSGLRSSASCLLLSLLCITVLMLH</sequence>
<dbReference type="SUPFAM" id="SSF50814">
    <property type="entry name" value="Lipocalins"/>
    <property type="match status" value="1"/>
</dbReference>
<evidence type="ECO:0000313" key="4">
    <source>
        <dbReference type="Proteomes" id="UP000283509"/>
    </source>
</evidence>
<dbReference type="Pfam" id="PF00061">
    <property type="entry name" value="Lipocalin"/>
    <property type="match status" value="1"/>
</dbReference>
<reference evidence="3 4" key="2">
    <citation type="submission" date="2019-01" db="EMBL/GenBank/DDBJ databases">
        <title>The decoding of complex shrimp genome reveals the adaptation for benthos swimmer, frequently molting mechanism and breeding impact on genome.</title>
        <authorList>
            <person name="Sun Y."/>
            <person name="Gao Y."/>
            <person name="Yu Y."/>
        </authorList>
    </citation>
    <scope>NUCLEOTIDE SEQUENCE [LARGE SCALE GENOMIC DNA]</scope>
    <source>
        <tissue evidence="3">Muscle</tissue>
    </source>
</reference>
<dbReference type="GO" id="GO:0000302">
    <property type="term" value="P:response to reactive oxygen species"/>
    <property type="evidence" value="ECO:0007669"/>
    <property type="project" value="TreeGrafter"/>
</dbReference>
<reference evidence="3 4" key="1">
    <citation type="submission" date="2018-04" db="EMBL/GenBank/DDBJ databases">
        <authorList>
            <person name="Zhang X."/>
            <person name="Yuan J."/>
            <person name="Li F."/>
            <person name="Xiang J."/>
        </authorList>
    </citation>
    <scope>NUCLEOTIDE SEQUENCE [LARGE SCALE GENOMIC DNA]</scope>
    <source>
        <tissue evidence="3">Muscle</tissue>
    </source>
</reference>
<protein>
    <submittedName>
        <fullName evidence="3">Crustacyanin subunit C</fullName>
    </submittedName>
</protein>
<dbReference type="Gene3D" id="2.40.128.20">
    <property type="match status" value="1"/>
</dbReference>
<name>A0A3R7Q391_PENVA</name>
<dbReference type="PANTHER" id="PTHR10612:SF34">
    <property type="entry name" value="APOLIPOPROTEIN D"/>
    <property type="match status" value="1"/>
</dbReference>
<dbReference type="GO" id="GO:0031409">
    <property type="term" value="F:pigment binding"/>
    <property type="evidence" value="ECO:0007669"/>
    <property type="project" value="InterPro"/>
</dbReference>
<evidence type="ECO:0000256" key="1">
    <source>
        <dbReference type="ARBA" id="ARBA00023157"/>
    </source>
</evidence>
<dbReference type="InterPro" id="IPR003057">
    <property type="entry name" value="Invtbrt_color"/>
</dbReference>
<dbReference type="OrthoDB" id="565904at2759"/>
<evidence type="ECO:0000259" key="2">
    <source>
        <dbReference type="Pfam" id="PF00061"/>
    </source>
</evidence>
<dbReference type="GO" id="GO:0006629">
    <property type="term" value="P:lipid metabolic process"/>
    <property type="evidence" value="ECO:0007669"/>
    <property type="project" value="TreeGrafter"/>
</dbReference>
<feature type="domain" description="Lipocalin/cytosolic fatty-acid binding" evidence="2">
    <location>
        <begin position="25"/>
        <end position="166"/>
    </location>
</feature>
<dbReference type="Proteomes" id="UP000283509">
    <property type="component" value="Unassembled WGS sequence"/>
</dbReference>
<gene>
    <name evidence="3" type="ORF">C7M84_014526</name>
</gene>
<dbReference type="PANTHER" id="PTHR10612">
    <property type="entry name" value="APOLIPOPROTEIN D"/>
    <property type="match status" value="1"/>
</dbReference>
<dbReference type="EMBL" id="QCYY01002814">
    <property type="protein sequence ID" value="ROT67395.1"/>
    <property type="molecule type" value="Genomic_DNA"/>
</dbReference>
<dbReference type="InterPro" id="IPR000566">
    <property type="entry name" value="Lipocln_cytosolic_FA-bd_dom"/>
</dbReference>
<proteinExistence type="predicted"/>
<dbReference type="PRINTS" id="PR01273">
    <property type="entry name" value="INVTBRTCOLOR"/>
</dbReference>
<evidence type="ECO:0000313" key="3">
    <source>
        <dbReference type="EMBL" id="ROT67395.1"/>
    </source>
</evidence>